<dbReference type="InterPro" id="IPR006016">
    <property type="entry name" value="UspA"/>
</dbReference>
<dbReference type="PANTHER" id="PTHR31964">
    <property type="entry name" value="ADENINE NUCLEOTIDE ALPHA HYDROLASES-LIKE SUPERFAMILY PROTEIN"/>
    <property type="match status" value="1"/>
</dbReference>
<feature type="compositionally biased region" description="Basic and acidic residues" evidence="1">
    <location>
        <begin position="145"/>
        <end position="166"/>
    </location>
</feature>
<name>L8GQV4_ACACF</name>
<feature type="compositionally biased region" description="Basic residues" evidence="1">
    <location>
        <begin position="167"/>
        <end position="178"/>
    </location>
</feature>
<organism evidence="3 4">
    <name type="scientific">Acanthamoeba castellanii (strain ATCC 30010 / Neff)</name>
    <dbReference type="NCBI Taxonomy" id="1257118"/>
    <lineage>
        <taxon>Eukaryota</taxon>
        <taxon>Amoebozoa</taxon>
        <taxon>Discosea</taxon>
        <taxon>Longamoebia</taxon>
        <taxon>Centramoebida</taxon>
        <taxon>Acanthamoebidae</taxon>
        <taxon>Acanthamoeba</taxon>
    </lineage>
</organism>
<feature type="region of interest" description="Disordered" evidence="1">
    <location>
        <begin position="145"/>
        <end position="188"/>
    </location>
</feature>
<sequence>MWTRRQDYTDNPNRVDAEHRTLESFNERKEWDPTSAPKAASGDNLDYEWDRKTRGRNDPAMYDSRAQRRGVDDYDEDEDVNEEDDERLDEDEDEYGAYDEEGAGYRNWRADIKASPGVGELGEEKQPRSVGDTTFTDMSWRDEERALGSRRNERTDKLYEPPAEKKKTMKKMKMKKMKAPPLKENEEQKVEAEREWKKQGRPENVHVVCVDETKDSQRAFKFALRNLPPDHRLVLTHGLYEGLLGHNRADEARLRRRNCTFKHIHFTSTGNFGEEVCDLAERAHAQSVLVGKRTHVSGVRRALAGSSSRSVLEACRVPVSIVFKGEKGLATTGNW</sequence>
<reference evidence="3 4" key="1">
    <citation type="journal article" date="2013" name="Genome Biol.">
        <title>Genome of Acanthamoeba castellanii highlights extensive lateral gene transfer and early evolution of tyrosine kinase signaling.</title>
        <authorList>
            <person name="Clarke M."/>
            <person name="Lohan A.J."/>
            <person name="Liu B."/>
            <person name="Lagkouvardos I."/>
            <person name="Roy S."/>
            <person name="Zafar N."/>
            <person name="Bertelli C."/>
            <person name="Schilde C."/>
            <person name="Kianianmomeni A."/>
            <person name="Burglin T.R."/>
            <person name="Frech C."/>
            <person name="Turcotte B."/>
            <person name="Kopec K.O."/>
            <person name="Synnott J.M."/>
            <person name="Choo C."/>
            <person name="Paponov I."/>
            <person name="Finkler A."/>
            <person name="Soon Heng Tan C."/>
            <person name="Hutchins A.P."/>
            <person name="Weinmeier T."/>
            <person name="Rattei T."/>
            <person name="Chu J.S."/>
            <person name="Gimenez G."/>
            <person name="Irimia M."/>
            <person name="Rigden D.J."/>
            <person name="Fitzpatrick D.A."/>
            <person name="Lorenzo-Morales J."/>
            <person name="Bateman A."/>
            <person name="Chiu C.H."/>
            <person name="Tang P."/>
            <person name="Hegemann P."/>
            <person name="Fromm H."/>
            <person name="Raoult D."/>
            <person name="Greub G."/>
            <person name="Miranda-Saavedra D."/>
            <person name="Chen N."/>
            <person name="Nash P."/>
            <person name="Ginger M.L."/>
            <person name="Horn M."/>
            <person name="Schaap P."/>
            <person name="Caler L."/>
            <person name="Loftus B."/>
        </authorList>
    </citation>
    <scope>NUCLEOTIDE SEQUENCE [LARGE SCALE GENOMIC DNA]</scope>
    <source>
        <strain evidence="3 4">Neff</strain>
    </source>
</reference>
<dbReference type="OrthoDB" id="843225at2759"/>
<dbReference type="Gene3D" id="3.40.50.620">
    <property type="entry name" value="HUPs"/>
    <property type="match status" value="1"/>
</dbReference>
<feature type="compositionally biased region" description="Basic and acidic residues" evidence="1">
    <location>
        <begin position="1"/>
        <end position="32"/>
    </location>
</feature>
<protein>
    <submittedName>
        <fullName evidence="3">Universal stress family protein</fullName>
    </submittedName>
</protein>
<dbReference type="CDD" id="cd00293">
    <property type="entry name" value="USP-like"/>
    <property type="match status" value="1"/>
</dbReference>
<proteinExistence type="predicted"/>
<evidence type="ECO:0000256" key="1">
    <source>
        <dbReference type="SAM" id="MobiDB-lite"/>
    </source>
</evidence>
<dbReference type="Proteomes" id="UP000011083">
    <property type="component" value="Unassembled WGS sequence"/>
</dbReference>
<dbReference type="SUPFAM" id="SSF52402">
    <property type="entry name" value="Adenine nucleotide alpha hydrolases-like"/>
    <property type="match status" value="1"/>
</dbReference>
<keyword evidence="4" id="KW-1185">Reference proteome</keyword>
<dbReference type="KEGG" id="acan:ACA1_163670"/>
<feature type="compositionally biased region" description="Basic and acidic residues" evidence="1">
    <location>
        <begin position="48"/>
        <end position="57"/>
    </location>
</feature>
<dbReference type="VEuPathDB" id="AmoebaDB:ACA1_163670"/>
<dbReference type="AlphaFoldDB" id="L8GQV4"/>
<dbReference type="RefSeq" id="XP_004337542.1">
    <property type="nucleotide sequence ID" value="XM_004337494.1"/>
</dbReference>
<evidence type="ECO:0000313" key="4">
    <source>
        <dbReference type="Proteomes" id="UP000011083"/>
    </source>
</evidence>
<feature type="domain" description="UspA" evidence="2">
    <location>
        <begin position="255"/>
        <end position="322"/>
    </location>
</feature>
<dbReference type="Pfam" id="PF00582">
    <property type="entry name" value="Usp"/>
    <property type="match status" value="1"/>
</dbReference>
<dbReference type="InterPro" id="IPR014729">
    <property type="entry name" value="Rossmann-like_a/b/a_fold"/>
</dbReference>
<evidence type="ECO:0000313" key="3">
    <source>
        <dbReference type="EMBL" id="ELR15529.1"/>
    </source>
</evidence>
<feature type="compositionally biased region" description="Acidic residues" evidence="1">
    <location>
        <begin position="73"/>
        <end position="102"/>
    </location>
</feature>
<dbReference type="GeneID" id="14916254"/>
<feature type="region of interest" description="Disordered" evidence="1">
    <location>
        <begin position="1"/>
        <end position="103"/>
    </location>
</feature>
<accession>L8GQV4</accession>
<gene>
    <name evidence="3" type="ORF">ACA1_163670</name>
</gene>
<dbReference type="PANTHER" id="PTHR31964:SF113">
    <property type="entry name" value="USPA DOMAIN-CONTAINING PROTEIN"/>
    <property type="match status" value="1"/>
</dbReference>
<evidence type="ECO:0000259" key="2">
    <source>
        <dbReference type="Pfam" id="PF00582"/>
    </source>
</evidence>
<dbReference type="EMBL" id="KB008026">
    <property type="protein sequence ID" value="ELR15529.1"/>
    <property type="molecule type" value="Genomic_DNA"/>
</dbReference>